<accession>A0ABW1EIS2</accession>
<keyword evidence="2" id="KW-0489">Methyltransferase</keyword>
<comment type="caution">
    <text evidence="2">The sequence shown here is derived from an EMBL/GenBank/DDBJ whole genome shotgun (WGS) entry which is preliminary data.</text>
</comment>
<dbReference type="Gene3D" id="3.40.50.150">
    <property type="entry name" value="Vaccinia Virus protein VP39"/>
    <property type="match status" value="1"/>
</dbReference>
<feature type="domain" description="Methyltransferase FkbM" evidence="1">
    <location>
        <begin position="2"/>
        <end position="76"/>
    </location>
</feature>
<proteinExistence type="predicted"/>
<dbReference type="GO" id="GO:0008168">
    <property type="term" value="F:methyltransferase activity"/>
    <property type="evidence" value="ECO:0007669"/>
    <property type="project" value="UniProtKB-KW"/>
</dbReference>
<dbReference type="Pfam" id="PF05050">
    <property type="entry name" value="Methyltransf_21"/>
    <property type="match status" value="1"/>
</dbReference>
<name>A0ABW1EIS2_9BACT</name>
<dbReference type="EMBL" id="JBHSPH010000003">
    <property type="protein sequence ID" value="MFC5863155.1"/>
    <property type="molecule type" value="Genomic_DNA"/>
</dbReference>
<keyword evidence="2" id="KW-0808">Transferase</keyword>
<sequence>MQVEGITLDSYSKQSGLVPRLIKIDTVGSEIWVCEGAKRLLTQNQSALIIATHPKWLPNGQKIEDLFELLSSCGYHVASSDNLRYKAADFRDYLFLAK</sequence>
<dbReference type="GO" id="GO:0032259">
    <property type="term" value="P:methylation"/>
    <property type="evidence" value="ECO:0007669"/>
    <property type="project" value="UniProtKB-KW"/>
</dbReference>
<protein>
    <submittedName>
        <fullName evidence="2">FkbM family methyltransferase</fullName>
    </submittedName>
</protein>
<evidence type="ECO:0000313" key="3">
    <source>
        <dbReference type="Proteomes" id="UP001596091"/>
    </source>
</evidence>
<dbReference type="SUPFAM" id="SSF53335">
    <property type="entry name" value="S-adenosyl-L-methionine-dependent methyltransferases"/>
    <property type="match status" value="1"/>
</dbReference>
<keyword evidence="3" id="KW-1185">Reference proteome</keyword>
<dbReference type="InterPro" id="IPR029063">
    <property type="entry name" value="SAM-dependent_MTases_sf"/>
</dbReference>
<reference evidence="3" key="1">
    <citation type="journal article" date="2019" name="Int. J. Syst. Evol. Microbiol.">
        <title>The Global Catalogue of Microorganisms (GCM) 10K type strain sequencing project: providing services to taxonomists for standard genome sequencing and annotation.</title>
        <authorList>
            <consortium name="The Broad Institute Genomics Platform"/>
            <consortium name="The Broad Institute Genome Sequencing Center for Infectious Disease"/>
            <person name="Wu L."/>
            <person name="Ma J."/>
        </authorList>
    </citation>
    <scope>NUCLEOTIDE SEQUENCE [LARGE SCALE GENOMIC DNA]</scope>
    <source>
        <strain evidence="3">JCM 4087</strain>
    </source>
</reference>
<gene>
    <name evidence="2" type="ORF">ACFPT7_12690</name>
</gene>
<dbReference type="InterPro" id="IPR006342">
    <property type="entry name" value="FkbM_mtfrase"/>
</dbReference>
<evidence type="ECO:0000313" key="2">
    <source>
        <dbReference type="EMBL" id="MFC5863155.1"/>
    </source>
</evidence>
<organism evidence="2 3">
    <name type="scientific">Acidicapsa dinghuensis</name>
    <dbReference type="NCBI Taxonomy" id="2218256"/>
    <lineage>
        <taxon>Bacteria</taxon>
        <taxon>Pseudomonadati</taxon>
        <taxon>Acidobacteriota</taxon>
        <taxon>Terriglobia</taxon>
        <taxon>Terriglobales</taxon>
        <taxon>Acidobacteriaceae</taxon>
        <taxon>Acidicapsa</taxon>
    </lineage>
</organism>
<evidence type="ECO:0000259" key="1">
    <source>
        <dbReference type="Pfam" id="PF05050"/>
    </source>
</evidence>
<dbReference type="Proteomes" id="UP001596091">
    <property type="component" value="Unassembled WGS sequence"/>
</dbReference>
<dbReference type="RefSeq" id="WP_377819602.1">
    <property type="nucleotide sequence ID" value="NZ_JAGSYH010000005.1"/>
</dbReference>